<feature type="repeat" description="WD" evidence="5">
    <location>
        <begin position="61"/>
        <end position="93"/>
    </location>
</feature>
<sequence>MDAKRKAIYSDQQAYTPNGSMPPASALIKRAKTEQDEPVRTQTVSVTVNRSSDLLAPNVQLTGHQGEIFSCKFSPSGENFISSSMDRTILLWKTFGECKNYGVLKPHNNAILQVLWSQDGERICSASADKTVALSDAVSGARIKKYKEHTSIVNCVAMQHKYTGETDIIASGSDDGYVLVWDSRHKKSTNHLEYKLPITALYYNLSGDILFSGSVDNTINAWDMRKNEILYTLSGHTDTITGLEVGPKTGDYLISASDDSSIILWDIRPFCSNPTRVTNIFYGAPHTAGNSLIRPSFSKDESRIASGGTDRCVSVWDINTTNLTYKLPGHKGTVNQVDFHPNQPILLSASTDKTMFLGELDSTATMQKV</sequence>
<dbReference type="PANTHER" id="PTHR44006:SF1">
    <property type="entry name" value="U5 SMALL NUCLEAR RIBONUCLEOPROTEIN 40 KDA PROTEIN"/>
    <property type="match status" value="1"/>
</dbReference>
<dbReference type="SUPFAM" id="SSF50978">
    <property type="entry name" value="WD40 repeat-like"/>
    <property type="match status" value="1"/>
</dbReference>
<dbReference type="Proteomes" id="UP000245383">
    <property type="component" value="Unassembled WGS sequence"/>
</dbReference>
<keyword evidence="2" id="KW-0507">mRNA processing</keyword>
<organism evidence="7 8">
    <name type="scientific">Smittium simulii</name>
    <dbReference type="NCBI Taxonomy" id="133385"/>
    <lineage>
        <taxon>Eukaryota</taxon>
        <taxon>Fungi</taxon>
        <taxon>Fungi incertae sedis</taxon>
        <taxon>Zoopagomycota</taxon>
        <taxon>Kickxellomycotina</taxon>
        <taxon>Harpellomycetes</taxon>
        <taxon>Harpellales</taxon>
        <taxon>Legeriomycetaceae</taxon>
        <taxon>Smittium</taxon>
    </lineage>
</organism>
<dbReference type="OrthoDB" id="1068471at2759"/>
<feature type="compositionally biased region" description="Polar residues" evidence="6">
    <location>
        <begin position="10"/>
        <end position="19"/>
    </location>
</feature>
<dbReference type="GO" id="GO:0008380">
    <property type="term" value="P:RNA splicing"/>
    <property type="evidence" value="ECO:0007669"/>
    <property type="project" value="UniProtKB-KW"/>
</dbReference>
<keyword evidence="1 5" id="KW-0853">WD repeat</keyword>
<dbReference type="PROSITE" id="PS00678">
    <property type="entry name" value="WD_REPEATS_1"/>
    <property type="match status" value="3"/>
</dbReference>
<feature type="repeat" description="WD" evidence="5">
    <location>
        <begin position="327"/>
        <end position="368"/>
    </location>
</feature>
<dbReference type="Pfam" id="PF00400">
    <property type="entry name" value="WD40"/>
    <property type="match status" value="7"/>
</dbReference>
<feature type="repeat" description="WD" evidence="5">
    <location>
        <begin position="233"/>
        <end position="268"/>
    </location>
</feature>
<evidence type="ECO:0000256" key="2">
    <source>
        <dbReference type="ARBA" id="ARBA00022664"/>
    </source>
</evidence>
<keyword evidence="4" id="KW-0508">mRNA splicing</keyword>
<dbReference type="SMART" id="SM00320">
    <property type="entry name" value="WD40"/>
    <property type="match status" value="7"/>
</dbReference>
<reference evidence="7 8" key="1">
    <citation type="journal article" date="2018" name="MBio">
        <title>Comparative Genomics Reveals the Core Gene Toolbox for the Fungus-Insect Symbiosis.</title>
        <authorList>
            <person name="Wang Y."/>
            <person name="Stata M."/>
            <person name="Wang W."/>
            <person name="Stajich J.E."/>
            <person name="White M.M."/>
            <person name="Moncalvo J.M."/>
        </authorList>
    </citation>
    <scope>NUCLEOTIDE SEQUENCE [LARGE SCALE GENOMIC DNA]</scope>
    <source>
        <strain evidence="7 8">SWE-8-4</strain>
    </source>
</reference>
<dbReference type="InterPro" id="IPR015943">
    <property type="entry name" value="WD40/YVTN_repeat-like_dom_sf"/>
</dbReference>
<evidence type="ECO:0000256" key="4">
    <source>
        <dbReference type="ARBA" id="ARBA00023187"/>
    </source>
</evidence>
<dbReference type="PANTHER" id="PTHR44006">
    <property type="entry name" value="U5 SMALL NUCLEAR RIBONUCLEOPROTEIN 40 KDA PROTEIN"/>
    <property type="match status" value="1"/>
</dbReference>
<protein>
    <submittedName>
        <fullName evidence="7">Uncharacterized protein</fullName>
    </submittedName>
</protein>
<feature type="repeat" description="WD" evidence="5">
    <location>
        <begin position="296"/>
        <end position="326"/>
    </location>
</feature>
<dbReference type="GO" id="GO:0006397">
    <property type="term" value="P:mRNA processing"/>
    <property type="evidence" value="ECO:0007669"/>
    <property type="project" value="UniProtKB-KW"/>
</dbReference>
<dbReference type="GO" id="GO:0003723">
    <property type="term" value="F:RNA binding"/>
    <property type="evidence" value="ECO:0007669"/>
    <property type="project" value="TreeGrafter"/>
</dbReference>
<feature type="region of interest" description="Disordered" evidence="6">
    <location>
        <begin position="1"/>
        <end position="24"/>
    </location>
</feature>
<gene>
    <name evidence="7" type="ORF">BB561_005760</name>
</gene>
<comment type="caution">
    <text evidence="7">The sequence shown here is derived from an EMBL/GenBank/DDBJ whole genome shotgun (WGS) entry which is preliminary data.</text>
</comment>
<dbReference type="PROSITE" id="PS50082">
    <property type="entry name" value="WD_REPEATS_2"/>
    <property type="match status" value="7"/>
</dbReference>
<keyword evidence="8" id="KW-1185">Reference proteome</keyword>
<dbReference type="InterPro" id="IPR052234">
    <property type="entry name" value="U5_snRNP_Component"/>
</dbReference>
<dbReference type="AlphaFoldDB" id="A0A2T9Y8G5"/>
<evidence type="ECO:0000313" key="8">
    <source>
        <dbReference type="Proteomes" id="UP000245383"/>
    </source>
</evidence>
<dbReference type="InterPro" id="IPR001680">
    <property type="entry name" value="WD40_rpt"/>
</dbReference>
<dbReference type="CDD" id="cd00200">
    <property type="entry name" value="WD40"/>
    <property type="match status" value="1"/>
</dbReference>
<proteinExistence type="predicted"/>
<dbReference type="InterPro" id="IPR020472">
    <property type="entry name" value="WD40_PAC1"/>
</dbReference>
<evidence type="ECO:0000256" key="1">
    <source>
        <dbReference type="ARBA" id="ARBA00022574"/>
    </source>
</evidence>
<feature type="repeat" description="WD" evidence="5">
    <location>
        <begin position="198"/>
        <end position="232"/>
    </location>
</feature>
<dbReference type="InterPro" id="IPR036322">
    <property type="entry name" value="WD40_repeat_dom_sf"/>
</dbReference>
<evidence type="ECO:0000256" key="3">
    <source>
        <dbReference type="ARBA" id="ARBA00022737"/>
    </source>
</evidence>
<keyword evidence="3" id="KW-0677">Repeat</keyword>
<dbReference type="InterPro" id="IPR019775">
    <property type="entry name" value="WD40_repeat_CS"/>
</dbReference>
<evidence type="ECO:0000256" key="5">
    <source>
        <dbReference type="PROSITE-ProRule" id="PRU00221"/>
    </source>
</evidence>
<dbReference type="PRINTS" id="PR00320">
    <property type="entry name" value="GPROTEINBRPT"/>
</dbReference>
<dbReference type="PROSITE" id="PS50294">
    <property type="entry name" value="WD_REPEATS_REGION"/>
    <property type="match status" value="2"/>
</dbReference>
<dbReference type="STRING" id="133385.A0A2T9Y8G5"/>
<name>A0A2T9Y8G5_9FUNG</name>
<feature type="repeat" description="WD" evidence="5">
    <location>
        <begin position="104"/>
        <end position="145"/>
    </location>
</feature>
<feature type="repeat" description="WD" evidence="5">
    <location>
        <begin position="146"/>
        <end position="191"/>
    </location>
</feature>
<dbReference type="Gene3D" id="2.130.10.10">
    <property type="entry name" value="YVTN repeat-like/Quinoprotein amine dehydrogenase"/>
    <property type="match status" value="1"/>
</dbReference>
<dbReference type="EMBL" id="MBFR01000369">
    <property type="protein sequence ID" value="PVU88623.1"/>
    <property type="molecule type" value="Genomic_DNA"/>
</dbReference>
<dbReference type="GO" id="GO:0071013">
    <property type="term" value="C:catalytic step 2 spliceosome"/>
    <property type="evidence" value="ECO:0007669"/>
    <property type="project" value="TreeGrafter"/>
</dbReference>
<evidence type="ECO:0000256" key="6">
    <source>
        <dbReference type="SAM" id="MobiDB-lite"/>
    </source>
</evidence>
<evidence type="ECO:0000313" key="7">
    <source>
        <dbReference type="EMBL" id="PVU88623.1"/>
    </source>
</evidence>
<accession>A0A2T9Y8G5</accession>